<dbReference type="InterPro" id="IPR002397">
    <property type="entry name" value="Cyt_P450_B"/>
</dbReference>
<dbReference type="SUPFAM" id="SSF48264">
    <property type="entry name" value="Cytochrome P450"/>
    <property type="match status" value="1"/>
</dbReference>
<evidence type="ECO:0000256" key="3">
    <source>
        <dbReference type="ARBA" id="ARBA00022617"/>
    </source>
</evidence>
<dbReference type="RefSeq" id="WP_150400770.1">
    <property type="nucleotide sequence ID" value="NZ_VXLC01000001.1"/>
</dbReference>
<keyword evidence="7 8" id="KW-0503">Monooxygenase</keyword>
<gene>
    <name evidence="9" type="ORF">F3087_06440</name>
</gene>
<protein>
    <submittedName>
        <fullName evidence="9">Cytochrome P450</fullName>
    </submittedName>
</protein>
<dbReference type="GO" id="GO:0005506">
    <property type="term" value="F:iron ion binding"/>
    <property type="evidence" value="ECO:0007669"/>
    <property type="project" value="InterPro"/>
</dbReference>
<evidence type="ECO:0000256" key="2">
    <source>
        <dbReference type="ARBA" id="ARBA00010617"/>
    </source>
</evidence>
<dbReference type="InterPro" id="IPR001128">
    <property type="entry name" value="Cyt_P450"/>
</dbReference>
<sequence length="408" mass="45126">MLIDAYQPAPVFELRSGATWTSPWEMYAALREQDPVHHVVPPARPDHDYWVLTRHADVYAAARDSETYSSRDGLTVEYGELEQIGLTDNPPLVMQDPPEHTDFRKLVARGFTPRQVSEVEPVVRRFVRDRLDRIAADGGGDIVKQVFKPLPSMVVAYYLGVPEEDRARFDGWTDAVVAGSIDRAQTQALPASMEMMGYFAELIKRRRTDPGEDTVSLLVQAGMAADDADVRGLVQILAYTWTMVAGGNDTTTGLLGGAVQLLQQHPDQRAELAADPDRIRTAIEEFARLTAPVQGLARTVTRPVELDGKTIPVGRKVLLMFGSANRDERAFGADAAELDIDRNPQRILTFGHGPHHCLGAAAARMQARVALEELLDRFPNFTVDIDAVEYAPGPYVRRPTTVPFRCAA</sequence>
<dbReference type="Proteomes" id="UP000323876">
    <property type="component" value="Unassembled WGS sequence"/>
</dbReference>
<keyword evidence="6 8" id="KW-0408">Iron</keyword>
<keyword evidence="3 8" id="KW-0349">Heme</keyword>
<proteinExistence type="inferred from homology"/>
<dbReference type="PANTHER" id="PTHR46696">
    <property type="entry name" value="P450, PUTATIVE (EUROFUNG)-RELATED"/>
    <property type="match status" value="1"/>
</dbReference>
<evidence type="ECO:0000313" key="10">
    <source>
        <dbReference type="Proteomes" id="UP000323876"/>
    </source>
</evidence>
<evidence type="ECO:0000256" key="1">
    <source>
        <dbReference type="ARBA" id="ARBA00001971"/>
    </source>
</evidence>
<evidence type="ECO:0000313" key="9">
    <source>
        <dbReference type="EMBL" id="KAA8890864.1"/>
    </source>
</evidence>
<keyword evidence="10" id="KW-1185">Reference proteome</keyword>
<dbReference type="AlphaFoldDB" id="A0A5N0EQS4"/>
<evidence type="ECO:0000256" key="6">
    <source>
        <dbReference type="ARBA" id="ARBA00023004"/>
    </source>
</evidence>
<keyword evidence="4 8" id="KW-0479">Metal-binding</keyword>
<evidence type="ECO:0000256" key="7">
    <source>
        <dbReference type="ARBA" id="ARBA00023033"/>
    </source>
</evidence>
<evidence type="ECO:0000256" key="4">
    <source>
        <dbReference type="ARBA" id="ARBA00022723"/>
    </source>
</evidence>
<comment type="caution">
    <text evidence="9">The sequence shown here is derived from an EMBL/GenBank/DDBJ whole genome shotgun (WGS) entry which is preliminary data.</text>
</comment>
<dbReference type="Gene3D" id="1.10.630.10">
    <property type="entry name" value="Cytochrome P450"/>
    <property type="match status" value="1"/>
</dbReference>
<dbReference type="PRINTS" id="PR00359">
    <property type="entry name" value="BP450"/>
</dbReference>
<dbReference type="GO" id="GO:0006707">
    <property type="term" value="P:cholesterol catabolic process"/>
    <property type="evidence" value="ECO:0007669"/>
    <property type="project" value="TreeGrafter"/>
</dbReference>
<reference evidence="9 10" key="1">
    <citation type="submission" date="2019-09" db="EMBL/GenBank/DDBJ databases">
        <authorList>
            <person name="Wang X."/>
        </authorList>
    </citation>
    <scope>NUCLEOTIDE SEQUENCE [LARGE SCALE GENOMIC DNA]</scope>
    <source>
        <strain evidence="9 10">CICC 11023</strain>
    </source>
</reference>
<name>A0A5N0EQS4_9NOCA</name>
<dbReference type="GO" id="GO:0020037">
    <property type="term" value="F:heme binding"/>
    <property type="evidence" value="ECO:0007669"/>
    <property type="project" value="InterPro"/>
</dbReference>
<dbReference type="EMBL" id="VXLC01000001">
    <property type="protein sequence ID" value="KAA8890864.1"/>
    <property type="molecule type" value="Genomic_DNA"/>
</dbReference>
<dbReference type="PANTHER" id="PTHR46696:SF4">
    <property type="entry name" value="BIOTIN BIOSYNTHESIS CYTOCHROME P450"/>
    <property type="match status" value="1"/>
</dbReference>
<dbReference type="InterPro" id="IPR036396">
    <property type="entry name" value="Cyt_P450_sf"/>
</dbReference>
<dbReference type="GO" id="GO:0008395">
    <property type="term" value="F:steroid hydroxylase activity"/>
    <property type="evidence" value="ECO:0007669"/>
    <property type="project" value="TreeGrafter"/>
</dbReference>
<dbReference type="Pfam" id="PF00067">
    <property type="entry name" value="p450"/>
    <property type="match status" value="1"/>
</dbReference>
<accession>A0A5N0EQS4</accession>
<organism evidence="9 10">
    <name type="scientific">Nocardia colli</name>
    <dbReference type="NCBI Taxonomy" id="2545717"/>
    <lineage>
        <taxon>Bacteria</taxon>
        <taxon>Bacillati</taxon>
        <taxon>Actinomycetota</taxon>
        <taxon>Actinomycetes</taxon>
        <taxon>Mycobacteriales</taxon>
        <taxon>Nocardiaceae</taxon>
        <taxon>Nocardia</taxon>
    </lineage>
</organism>
<dbReference type="FunFam" id="1.10.630.10:FF:000018">
    <property type="entry name" value="Cytochrome P450 monooxygenase"/>
    <property type="match status" value="1"/>
</dbReference>
<dbReference type="InterPro" id="IPR017972">
    <property type="entry name" value="Cyt_P450_CS"/>
</dbReference>
<evidence type="ECO:0000256" key="5">
    <source>
        <dbReference type="ARBA" id="ARBA00023002"/>
    </source>
</evidence>
<evidence type="ECO:0000256" key="8">
    <source>
        <dbReference type="RuleBase" id="RU000461"/>
    </source>
</evidence>
<dbReference type="GO" id="GO:0036199">
    <property type="term" value="F:cholest-4-en-3-one 26-monooxygenase activity"/>
    <property type="evidence" value="ECO:0007669"/>
    <property type="project" value="TreeGrafter"/>
</dbReference>
<dbReference type="OrthoDB" id="3213397at2"/>
<dbReference type="PROSITE" id="PS00086">
    <property type="entry name" value="CYTOCHROME_P450"/>
    <property type="match status" value="1"/>
</dbReference>
<comment type="similarity">
    <text evidence="2 8">Belongs to the cytochrome P450 family.</text>
</comment>
<comment type="cofactor">
    <cofactor evidence="1">
        <name>heme</name>
        <dbReference type="ChEBI" id="CHEBI:30413"/>
    </cofactor>
</comment>
<keyword evidence="5 8" id="KW-0560">Oxidoreductase</keyword>